<gene>
    <name evidence="1" type="ORF">L3Q82_001178</name>
</gene>
<accession>A0ACB8W776</accession>
<protein>
    <submittedName>
        <fullName evidence="1">Uncharacterized protein</fullName>
    </submittedName>
</protein>
<evidence type="ECO:0000313" key="1">
    <source>
        <dbReference type="EMBL" id="KAI3363584.1"/>
    </source>
</evidence>
<evidence type="ECO:0000313" key="2">
    <source>
        <dbReference type="Proteomes" id="UP000831701"/>
    </source>
</evidence>
<keyword evidence="2" id="KW-1185">Reference proteome</keyword>
<reference evidence="1" key="1">
    <citation type="submission" date="2022-04" db="EMBL/GenBank/DDBJ databases">
        <title>Jade perch genome.</title>
        <authorList>
            <person name="Chao B."/>
        </authorList>
    </citation>
    <scope>NUCLEOTIDE SEQUENCE</scope>
    <source>
        <strain evidence="1">CB-2022</strain>
    </source>
</reference>
<proteinExistence type="predicted"/>
<comment type="caution">
    <text evidence="1">The sequence shown here is derived from an EMBL/GenBank/DDBJ whole genome shotgun (WGS) entry which is preliminary data.</text>
</comment>
<sequence length="546" mass="60556">MEVLRVDMLMEMGKTDKDSINFSVIDTKMSKTFAARRLEIVNSRPSVLHVKERWPALFLESQVFAEYQRINNQRLSVELYAALDKHTERLLALATEMQGKSGRKCPEDLLHLKGILSVLLQEDDAELFCTCKESADQGPAFGRSAAIVSIIADSEDESIVPFHPLEVKADYPKGMSHTFEFIQKVLLNVDGERLKSKILSLKNNLRRRRHHKQKRGKRGLCLLGYKLTQPMQIGSSQSLPHKRQVVLVNKMEEMKLRIVSAKIDSCVAIVTETWLDNNIPDAAVELLPRRSPVAVCPALPIRGVVFLMGNHIAGGKVTPILEAQKQDEIDLADSILMPVFSGDPDPESALPPVSYEDAKKEKPEVTRTGKSEPRLRLPLRGVRFAVGVKRLGVWLMEQGQRAKLHLECCRQDCRGGDEARRKTRSELQEVKTAITNNTAATDPIAASSQRELEVGAGLPGEAELGPGAEAAAGGAAEDNSEVSWRRQVWGHFPVLPGPLQPMAPLLQGQLDGQEFSVTNVIISFSWQESPGEESAGMQLLVLRRPL</sequence>
<dbReference type="Proteomes" id="UP000831701">
    <property type="component" value="Chromosome 13"/>
</dbReference>
<dbReference type="EMBL" id="CM041543">
    <property type="protein sequence ID" value="KAI3363584.1"/>
    <property type="molecule type" value="Genomic_DNA"/>
</dbReference>
<organism evidence="1 2">
    <name type="scientific">Scortum barcoo</name>
    <name type="common">barcoo grunter</name>
    <dbReference type="NCBI Taxonomy" id="214431"/>
    <lineage>
        <taxon>Eukaryota</taxon>
        <taxon>Metazoa</taxon>
        <taxon>Chordata</taxon>
        <taxon>Craniata</taxon>
        <taxon>Vertebrata</taxon>
        <taxon>Euteleostomi</taxon>
        <taxon>Actinopterygii</taxon>
        <taxon>Neopterygii</taxon>
        <taxon>Teleostei</taxon>
        <taxon>Neoteleostei</taxon>
        <taxon>Acanthomorphata</taxon>
        <taxon>Eupercaria</taxon>
        <taxon>Centrarchiformes</taxon>
        <taxon>Terapontoidei</taxon>
        <taxon>Terapontidae</taxon>
        <taxon>Scortum</taxon>
    </lineage>
</organism>
<name>A0ACB8W776_9TELE</name>